<dbReference type="PANTHER" id="PTHR30061:SF50">
    <property type="entry name" value="MALTOSE_MALTODEXTRIN-BINDING PERIPLASMIC PROTEIN"/>
    <property type="match status" value="1"/>
</dbReference>
<evidence type="ECO:0000313" key="7">
    <source>
        <dbReference type="Proteomes" id="UP000192903"/>
    </source>
</evidence>
<name>A0A1X7FSW3_9HYPH</name>
<gene>
    <name evidence="6" type="ORF">SAMN02982989_0693</name>
</gene>
<feature type="signal peptide" evidence="5">
    <location>
        <begin position="1"/>
        <end position="27"/>
    </location>
</feature>
<keyword evidence="3 5" id="KW-0732">Signal</keyword>
<accession>A0A1X7FSW3</accession>
<organism evidence="6 7">
    <name type="scientific">Xaviernesmea oryzae</name>
    <dbReference type="NCBI Taxonomy" id="464029"/>
    <lineage>
        <taxon>Bacteria</taxon>
        <taxon>Pseudomonadati</taxon>
        <taxon>Pseudomonadota</taxon>
        <taxon>Alphaproteobacteria</taxon>
        <taxon>Hyphomicrobiales</taxon>
        <taxon>Rhizobiaceae</taxon>
        <taxon>Rhizobium/Agrobacterium group</taxon>
        <taxon>Xaviernesmea</taxon>
    </lineage>
</organism>
<dbReference type="EMBL" id="FXAF01000008">
    <property type="protein sequence ID" value="SMF58197.1"/>
    <property type="molecule type" value="Genomic_DNA"/>
</dbReference>
<dbReference type="PANTHER" id="PTHR30061">
    <property type="entry name" value="MALTOSE-BINDING PERIPLASMIC PROTEIN"/>
    <property type="match status" value="1"/>
</dbReference>
<proteinExistence type="inferred from homology"/>
<evidence type="ECO:0000256" key="5">
    <source>
        <dbReference type="SAM" id="SignalP"/>
    </source>
</evidence>
<dbReference type="GO" id="GO:0055052">
    <property type="term" value="C:ATP-binding cassette (ABC) transporter complex, substrate-binding subunit-containing"/>
    <property type="evidence" value="ECO:0007669"/>
    <property type="project" value="TreeGrafter"/>
</dbReference>
<dbReference type="CDD" id="cd13585">
    <property type="entry name" value="PBP2_TMBP_like"/>
    <property type="match status" value="1"/>
</dbReference>
<evidence type="ECO:0000313" key="6">
    <source>
        <dbReference type="EMBL" id="SMF58197.1"/>
    </source>
</evidence>
<dbReference type="GO" id="GO:0042956">
    <property type="term" value="P:maltodextrin transmembrane transport"/>
    <property type="evidence" value="ECO:0007669"/>
    <property type="project" value="TreeGrafter"/>
</dbReference>
<dbReference type="InterPro" id="IPR006059">
    <property type="entry name" value="SBP"/>
</dbReference>
<dbReference type="OrthoDB" id="9805950at2"/>
<evidence type="ECO:0000256" key="1">
    <source>
        <dbReference type="ARBA" id="ARBA00008520"/>
    </source>
</evidence>
<reference evidence="7" key="1">
    <citation type="submission" date="2017-04" db="EMBL/GenBank/DDBJ databases">
        <authorList>
            <person name="Varghese N."/>
            <person name="Submissions S."/>
        </authorList>
    </citation>
    <scope>NUCLEOTIDE SEQUENCE [LARGE SCALE GENOMIC DNA]</scope>
    <source>
        <strain evidence="7">B4P</strain>
    </source>
</reference>
<dbReference type="Pfam" id="PF01547">
    <property type="entry name" value="SBP_bac_1"/>
    <property type="match status" value="1"/>
</dbReference>
<keyword evidence="4" id="KW-0574">Periplasm</keyword>
<dbReference type="GO" id="GO:1901982">
    <property type="term" value="F:maltose binding"/>
    <property type="evidence" value="ECO:0007669"/>
    <property type="project" value="TreeGrafter"/>
</dbReference>
<feature type="chain" id="PRO_5012440071" evidence="5">
    <location>
        <begin position="28"/>
        <end position="411"/>
    </location>
</feature>
<evidence type="ECO:0000256" key="4">
    <source>
        <dbReference type="ARBA" id="ARBA00022764"/>
    </source>
</evidence>
<dbReference type="STRING" id="464029.SAMN02982989_0693"/>
<evidence type="ECO:0000256" key="2">
    <source>
        <dbReference type="ARBA" id="ARBA00022448"/>
    </source>
</evidence>
<dbReference type="RefSeq" id="WP_159457673.1">
    <property type="nucleotide sequence ID" value="NZ_FXAF01000008.1"/>
</dbReference>
<dbReference type="AlphaFoldDB" id="A0A1X7FSW3"/>
<keyword evidence="7" id="KW-1185">Reference proteome</keyword>
<dbReference type="SUPFAM" id="SSF53850">
    <property type="entry name" value="Periplasmic binding protein-like II"/>
    <property type="match status" value="1"/>
</dbReference>
<keyword evidence="2" id="KW-0813">Transport</keyword>
<evidence type="ECO:0000256" key="3">
    <source>
        <dbReference type="ARBA" id="ARBA00022729"/>
    </source>
</evidence>
<protein>
    <submittedName>
        <fullName evidence="6">Extracellular solute-binding protein</fullName>
    </submittedName>
</protein>
<sequence>MNVRSILKGGAAAAVLALGLGSSPAFADNIVMWVNAALANGPDAPLYEELKAFQAATGHTVEVQAVPPIEMEQKLFVALSGGAGPDVMTLDIAWVAGLADAGLLADITQKAGPIASQYQPGPYSSGLFEQKQYALPLYTNNVALLVNDRMLADAGIQKAPATWQEFHDAAVAMTNKEKQTYGVSLGGNRMGAFQLYSFIWQNGGDIIDAEGKSHVADPASVEAVDFLAKLYTESKAMPDSVLTAGNWDEVHAPFVQERAGMVVTGDWALAAVAKANPDLKFSVHPLPAGKQAATVIGGFDLAIKANTSVPEASFELVKWLSGERSIALMRKYNRLSALKKAATPEAIAALPPNMQPFMQQAAAGRARPVVAAWTQMHTDVFANVWDSVIRGKPAKEAMTEADAAIKNLLEK</sequence>
<comment type="similarity">
    <text evidence="1">Belongs to the bacterial solute-binding protein 1 family.</text>
</comment>
<dbReference type="Gene3D" id="3.40.190.10">
    <property type="entry name" value="Periplasmic binding protein-like II"/>
    <property type="match status" value="2"/>
</dbReference>
<dbReference type="GO" id="GO:0015768">
    <property type="term" value="P:maltose transport"/>
    <property type="evidence" value="ECO:0007669"/>
    <property type="project" value="TreeGrafter"/>
</dbReference>
<dbReference type="Proteomes" id="UP000192903">
    <property type="component" value="Unassembled WGS sequence"/>
</dbReference>